<dbReference type="Pfam" id="PF07883">
    <property type="entry name" value="Cupin_2"/>
    <property type="match status" value="1"/>
</dbReference>
<dbReference type="InterPro" id="IPR051610">
    <property type="entry name" value="GPI/OXD"/>
</dbReference>
<evidence type="ECO:0000313" key="4">
    <source>
        <dbReference type="Proteomes" id="UP001300745"/>
    </source>
</evidence>
<reference evidence="3 4" key="1">
    <citation type="submission" date="2022-11" db="EMBL/GenBank/DDBJ databases">
        <title>Mycobacterium sp. nov.</title>
        <authorList>
            <person name="Papic B."/>
            <person name="Spicic S."/>
            <person name="Duvnjak S."/>
        </authorList>
    </citation>
    <scope>NUCLEOTIDE SEQUENCE [LARGE SCALE GENOMIC DNA]</scope>
    <source>
        <strain evidence="3 4">CVI_P4</strain>
    </source>
</reference>
<dbReference type="InterPro" id="IPR011051">
    <property type="entry name" value="RmlC_Cupin_sf"/>
</dbReference>
<evidence type="ECO:0000259" key="2">
    <source>
        <dbReference type="Pfam" id="PF07883"/>
    </source>
</evidence>
<keyword evidence="4" id="KW-1185">Reference proteome</keyword>
<dbReference type="PANTHER" id="PTHR35848">
    <property type="entry name" value="OXALATE-BINDING PROTEIN"/>
    <property type="match status" value="1"/>
</dbReference>
<proteinExistence type="predicted"/>
<gene>
    <name evidence="3" type="ORF">ORI27_26215</name>
</gene>
<dbReference type="EMBL" id="JAPJDO010000034">
    <property type="protein sequence ID" value="MCX2940196.1"/>
    <property type="molecule type" value="Genomic_DNA"/>
</dbReference>
<keyword evidence="1" id="KW-0479">Metal-binding</keyword>
<accession>A0ABT3SL35</accession>
<comment type="caution">
    <text evidence="3">The sequence shown here is derived from an EMBL/GenBank/DDBJ whole genome shotgun (WGS) entry which is preliminary data.</text>
</comment>
<evidence type="ECO:0000256" key="1">
    <source>
        <dbReference type="ARBA" id="ARBA00022723"/>
    </source>
</evidence>
<dbReference type="RefSeq" id="WP_266000018.1">
    <property type="nucleotide sequence ID" value="NZ_JAPJDN010000034.1"/>
</dbReference>
<evidence type="ECO:0000313" key="3">
    <source>
        <dbReference type="EMBL" id="MCX2940196.1"/>
    </source>
</evidence>
<sequence length="148" mass="16461">MTTTPEMPKIPDDEKVVSELASAIDPDNLRSLVFPLSNYQQFDDRMPTVVLGYLTGQIGMCVWNLEPGQQNDYHVHPTTEHMHIVIEGECEYSLGDAEPVIIRVGDAVMVPAGIAHGIRNISDKRTSYVAVTSPGPYEKIRVERPQRG</sequence>
<name>A0ABT3SL35_9MYCO</name>
<protein>
    <submittedName>
        <fullName evidence="3">Cupin domain-containing protein</fullName>
    </submittedName>
</protein>
<organism evidence="3 4">
    <name type="scientific">Mycobacterium pinniadriaticum</name>
    <dbReference type="NCBI Taxonomy" id="2994102"/>
    <lineage>
        <taxon>Bacteria</taxon>
        <taxon>Bacillati</taxon>
        <taxon>Actinomycetota</taxon>
        <taxon>Actinomycetes</taxon>
        <taxon>Mycobacteriales</taxon>
        <taxon>Mycobacteriaceae</taxon>
        <taxon>Mycobacterium</taxon>
    </lineage>
</organism>
<dbReference type="Proteomes" id="UP001300745">
    <property type="component" value="Unassembled WGS sequence"/>
</dbReference>
<dbReference type="InterPro" id="IPR013096">
    <property type="entry name" value="Cupin_2"/>
</dbReference>
<dbReference type="InterPro" id="IPR014710">
    <property type="entry name" value="RmlC-like_jellyroll"/>
</dbReference>
<dbReference type="SUPFAM" id="SSF51182">
    <property type="entry name" value="RmlC-like cupins"/>
    <property type="match status" value="1"/>
</dbReference>
<dbReference type="Gene3D" id="2.60.120.10">
    <property type="entry name" value="Jelly Rolls"/>
    <property type="match status" value="1"/>
</dbReference>
<feature type="domain" description="Cupin type-2" evidence="2">
    <location>
        <begin position="62"/>
        <end position="131"/>
    </location>
</feature>